<dbReference type="EMBL" id="CADIKL010000026">
    <property type="protein sequence ID" value="CAB3797893.1"/>
    <property type="molecule type" value="Genomic_DNA"/>
</dbReference>
<keyword evidence="2" id="KW-1185">Reference proteome</keyword>
<reference evidence="1 2" key="1">
    <citation type="submission" date="2020-04" db="EMBL/GenBank/DDBJ databases">
        <authorList>
            <person name="De Canck E."/>
        </authorList>
    </citation>
    <scope>NUCLEOTIDE SEQUENCE [LARGE SCALE GENOMIC DNA]</scope>
    <source>
        <strain evidence="1 2">LMG 28688</strain>
    </source>
</reference>
<protein>
    <submittedName>
        <fullName evidence="1">Uncharacterized protein</fullName>
    </submittedName>
</protein>
<evidence type="ECO:0000313" key="2">
    <source>
        <dbReference type="Proteomes" id="UP000494119"/>
    </source>
</evidence>
<sequence>MIFPRWLYSPDRFGATMDRLFSQGARLVHR</sequence>
<proteinExistence type="predicted"/>
<evidence type="ECO:0000313" key="1">
    <source>
        <dbReference type="EMBL" id="CAB3797893.1"/>
    </source>
</evidence>
<name>A0A6J5GFK1_9BURK</name>
<dbReference type="AlphaFoldDB" id="A0A6J5GFK1"/>
<accession>A0A6J5GFK1</accession>
<organism evidence="1 2">
    <name type="scientific">Paraburkholderia caffeinitolerans</name>
    <dbReference type="NCBI Taxonomy" id="1723730"/>
    <lineage>
        <taxon>Bacteria</taxon>
        <taxon>Pseudomonadati</taxon>
        <taxon>Pseudomonadota</taxon>
        <taxon>Betaproteobacteria</taxon>
        <taxon>Burkholderiales</taxon>
        <taxon>Burkholderiaceae</taxon>
        <taxon>Paraburkholderia</taxon>
    </lineage>
</organism>
<dbReference type="Proteomes" id="UP000494119">
    <property type="component" value="Unassembled WGS sequence"/>
</dbReference>
<gene>
    <name evidence="1" type="ORF">LMG28688_04634</name>
</gene>